<name>A0A2P2NNN5_RHIMU</name>
<sequence>MRYGQVKVTSKISFTRDWEKYLFGVPLLLRGTCACIVDKVNQRLSFCLEIQATCSRVPVKLFGKPGITKLFVGIKTSVFCQVRQTYDLLDDCIRSFPRSCPHLCVWLLGKLPQLAGS</sequence>
<dbReference type="AlphaFoldDB" id="A0A2P2NNN5"/>
<organism evidence="1">
    <name type="scientific">Rhizophora mucronata</name>
    <name type="common">Asiatic mangrove</name>
    <dbReference type="NCBI Taxonomy" id="61149"/>
    <lineage>
        <taxon>Eukaryota</taxon>
        <taxon>Viridiplantae</taxon>
        <taxon>Streptophyta</taxon>
        <taxon>Embryophyta</taxon>
        <taxon>Tracheophyta</taxon>
        <taxon>Spermatophyta</taxon>
        <taxon>Magnoliopsida</taxon>
        <taxon>eudicotyledons</taxon>
        <taxon>Gunneridae</taxon>
        <taxon>Pentapetalae</taxon>
        <taxon>rosids</taxon>
        <taxon>fabids</taxon>
        <taxon>Malpighiales</taxon>
        <taxon>Rhizophoraceae</taxon>
        <taxon>Rhizophora</taxon>
    </lineage>
</organism>
<protein>
    <submittedName>
        <fullName evidence="1">Uncharacterized protein</fullName>
    </submittedName>
</protein>
<dbReference type="EMBL" id="GGEC01063571">
    <property type="protein sequence ID" value="MBX44055.1"/>
    <property type="molecule type" value="Transcribed_RNA"/>
</dbReference>
<accession>A0A2P2NNN5</accession>
<proteinExistence type="predicted"/>
<evidence type="ECO:0000313" key="1">
    <source>
        <dbReference type="EMBL" id="MBX44055.1"/>
    </source>
</evidence>
<reference evidence="1" key="1">
    <citation type="submission" date="2018-02" db="EMBL/GenBank/DDBJ databases">
        <title>Rhizophora mucronata_Transcriptome.</title>
        <authorList>
            <person name="Meera S.P."/>
            <person name="Sreeshan A."/>
            <person name="Augustine A."/>
        </authorList>
    </citation>
    <scope>NUCLEOTIDE SEQUENCE</scope>
    <source>
        <tissue evidence="1">Leaf</tissue>
    </source>
</reference>